<dbReference type="InterPro" id="IPR018060">
    <property type="entry name" value="HTH_AraC"/>
</dbReference>
<dbReference type="SUPFAM" id="SSF52172">
    <property type="entry name" value="CheY-like"/>
    <property type="match status" value="1"/>
</dbReference>
<dbReference type="InterPro" id="IPR011006">
    <property type="entry name" value="CheY-like_superfamily"/>
</dbReference>
<dbReference type="EMBL" id="PVTE01000007">
    <property type="protein sequence ID" value="PRY39937.1"/>
    <property type="molecule type" value="Genomic_DNA"/>
</dbReference>
<dbReference type="InterPro" id="IPR018062">
    <property type="entry name" value="HTH_AraC-typ_CS"/>
</dbReference>
<dbReference type="Gene3D" id="2.130.10.10">
    <property type="entry name" value="YVTN repeat-like/Quinoprotein amine dehydrogenase"/>
    <property type="match status" value="3"/>
</dbReference>
<dbReference type="FunFam" id="1.10.287.130:FF:000045">
    <property type="entry name" value="Two-component system sensor histidine kinase/response regulator"/>
    <property type="match status" value="1"/>
</dbReference>
<dbReference type="InterPro" id="IPR015943">
    <property type="entry name" value="WD40/YVTN_repeat-like_dom_sf"/>
</dbReference>
<evidence type="ECO:0000313" key="14">
    <source>
        <dbReference type="Proteomes" id="UP000238375"/>
    </source>
</evidence>
<evidence type="ECO:0000256" key="1">
    <source>
        <dbReference type="ARBA" id="ARBA00000085"/>
    </source>
</evidence>
<protein>
    <recommendedName>
        <fullName evidence="2">histidine kinase</fullName>
        <ecNumber evidence="2">2.7.13.3</ecNumber>
    </recommendedName>
</protein>
<sequence>MNGFVGQLLVAMLLLASSLVSYAQQDPAQLRFDHITVNDGLSHSDAMAVAQDTQGFIWVGTNNGVDRYDGYRIKPYLLPIDNANGLSNNRVRALHVDSAGGFWAGTEGGGISLYRPDQDRFVRLDETELPAADRTVYQRLTRSEITTISSDRRGNLWVGTRGQGLFRLTHQPDGQLAAVAQVRLPKATSDQVEITELTRDSAGTVWIATLDQGLYRVPATESRPVATLALRLASYQVLTLALDRQGDLWVGTNNEVLWVPRAELNRTTIGRVETVTHTFRSIGCLYRDSFGRLWVGTDFGLTVVPLQTTGGQGPRIMGKVTTFQPHDDDPHGINSGRIHAILEDRFQVLWLAVSADGLNKVDLRQKPFGHLHRQPSQQPTLPNNYVNAIYKEEKRNLLWMATRNGFSRYDLTRKTYRNYLSNSLPGNVTGIDGSCLLQASDSTLWMGTRYDGLYALRRRQGRDVLTAYPLSSGPFRHIESMTEDRFGTVWLATFYNGLVRIDRTGRVLAQYTPEKGPLPTGRFTFLLYDKTTDVLWASTKDAGVLKLRIRPDGLDLLRQYAHDEHNPSSLRVNYAWPLLKDRSGTIWVGTIGGGLHQIIPGKDGTDLVRPCTDWLPDSDIESLLEDQQGYIWCGGSGLLKINPRTRQLLRYDVVDGVQSNSFKIGAAWRANNGTLYFGGVNGVTYFQPQQIQPNPYPPVVRLTGLALANKPVAIGEMVGGRVLIPEALDKPQVIEIRDSENDFSLSFVGLNFANPRKHRYAYRLVGYNDDWVRPADGQRTATFANLPAGDYTFMVKGDNGEGRWAVKPATLQLRILPPWWKSWWAYLLYTVLIGVALWVARRILMQQQALKSKVAFEHFQYEKEKELTDLKLRFFTNVSHELRTPLTLILGPMEELAQSAARFAESKDKVLLVHQQTRRLLSLVNQLLDFRRVESAAIPLRVTQQDVLAFLTELFLMFRLKAEEQQIQFTFEIIRVDMHDREPASDELPIPLFFDRSKLEVIVINLLANALKYTPSGRRVSLRVTVCGSPDQPAHYAAGKLTDHYLQIDICDEGRGMAPEELDRIFDLYYQASQAETIRLTGSGIGLSLVKQFVERQGGTIAVESEPGQGTTFTVQLPFGSAHLSPADLSPDNPPVDEPTSEPVLTSTPAPAPLPTQRLLIVEDNDDVRHYLVSLFTASFDIITANDGQAGWEQVLHQLPDLVISDIMMPHRDGLDLCRLIKQHPKTSHIPVVLLTARVAAAHELEGLETGADDYVGKPFNPSLLVARVTMLLTNRLKLRQYYQQNLLLQPANVVIPDADRLFLEKAMSLVESNLTTPDFSAQWLIREMGMSRSVFFRRLKSTTGQSVIEFINDIRMKRAAQLLSTGGLRVSEVCELVGLEDLKHFRKAFQQLHGVSPSEYIRQHQPDSTSA</sequence>
<dbReference type="InterPro" id="IPR003661">
    <property type="entry name" value="HisK_dim/P_dom"/>
</dbReference>
<keyword evidence="4" id="KW-0805">Transcription regulation</keyword>
<feature type="signal peptide" evidence="9">
    <location>
        <begin position="1"/>
        <end position="23"/>
    </location>
</feature>
<evidence type="ECO:0000256" key="9">
    <source>
        <dbReference type="SAM" id="SignalP"/>
    </source>
</evidence>
<dbReference type="SMART" id="SM00342">
    <property type="entry name" value="HTH_ARAC"/>
    <property type="match status" value="1"/>
</dbReference>
<evidence type="ECO:0000256" key="2">
    <source>
        <dbReference type="ARBA" id="ARBA00012438"/>
    </source>
</evidence>
<evidence type="ECO:0000259" key="11">
    <source>
        <dbReference type="PROSITE" id="PS50109"/>
    </source>
</evidence>
<dbReference type="SMART" id="SM00388">
    <property type="entry name" value="HisKA"/>
    <property type="match status" value="1"/>
</dbReference>
<dbReference type="Pfam" id="PF00512">
    <property type="entry name" value="HisKA"/>
    <property type="match status" value="1"/>
</dbReference>
<dbReference type="PROSITE" id="PS50110">
    <property type="entry name" value="RESPONSE_REGULATORY"/>
    <property type="match status" value="1"/>
</dbReference>
<dbReference type="Proteomes" id="UP000238375">
    <property type="component" value="Unassembled WGS sequence"/>
</dbReference>
<dbReference type="Pfam" id="PF07494">
    <property type="entry name" value="Reg_prop"/>
    <property type="match status" value="5"/>
</dbReference>
<name>A0A2T0T2Q7_9BACT</name>
<comment type="caution">
    <text evidence="13">The sequence shown here is derived from an EMBL/GenBank/DDBJ whole genome shotgun (WGS) entry which is preliminary data.</text>
</comment>
<dbReference type="GO" id="GO:0043565">
    <property type="term" value="F:sequence-specific DNA binding"/>
    <property type="evidence" value="ECO:0007669"/>
    <property type="project" value="InterPro"/>
</dbReference>
<dbReference type="Pfam" id="PF00072">
    <property type="entry name" value="Response_reg"/>
    <property type="match status" value="1"/>
</dbReference>
<evidence type="ECO:0000313" key="13">
    <source>
        <dbReference type="EMBL" id="PRY39937.1"/>
    </source>
</evidence>
<keyword evidence="5" id="KW-0238">DNA-binding</keyword>
<dbReference type="InterPro" id="IPR013783">
    <property type="entry name" value="Ig-like_fold"/>
</dbReference>
<evidence type="ECO:0000256" key="4">
    <source>
        <dbReference type="ARBA" id="ARBA00023015"/>
    </source>
</evidence>
<keyword evidence="6" id="KW-0804">Transcription</keyword>
<dbReference type="SUPFAM" id="SSF46689">
    <property type="entry name" value="Homeodomain-like"/>
    <property type="match status" value="1"/>
</dbReference>
<dbReference type="Gene3D" id="2.60.40.10">
    <property type="entry name" value="Immunoglobulins"/>
    <property type="match status" value="1"/>
</dbReference>
<dbReference type="PANTHER" id="PTHR43547">
    <property type="entry name" value="TWO-COMPONENT HISTIDINE KINASE"/>
    <property type="match status" value="1"/>
</dbReference>
<dbReference type="InterPro" id="IPR009057">
    <property type="entry name" value="Homeodomain-like_sf"/>
</dbReference>
<feature type="domain" description="HTH araC/xylS-type" evidence="10">
    <location>
        <begin position="1305"/>
        <end position="1404"/>
    </location>
</feature>
<dbReference type="EC" id="2.7.13.3" evidence="2"/>
<feature type="region of interest" description="Disordered" evidence="8">
    <location>
        <begin position="1124"/>
        <end position="1150"/>
    </location>
</feature>
<reference evidence="13 14" key="1">
    <citation type="submission" date="2018-03" db="EMBL/GenBank/DDBJ databases">
        <title>Genomic Encyclopedia of Archaeal and Bacterial Type Strains, Phase II (KMG-II): from individual species to whole genera.</title>
        <authorList>
            <person name="Goeker M."/>
        </authorList>
    </citation>
    <scope>NUCLEOTIDE SEQUENCE [LARGE SCALE GENOMIC DNA]</scope>
    <source>
        <strain evidence="13 14">DSM 28354</strain>
    </source>
</reference>
<dbReference type="Pfam" id="PF12833">
    <property type="entry name" value="HTH_18"/>
    <property type="match status" value="1"/>
</dbReference>
<evidence type="ECO:0000259" key="10">
    <source>
        <dbReference type="PROSITE" id="PS01124"/>
    </source>
</evidence>
<dbReference type="OrthoDB" id="9797097at2"/>
<organism evidence="13 14">
    <name type="scientific">Spirosoma oryzae</name>
    <dbReference type="NCBI Taxonomy" id="1469603"/>
    <lineage>
        <taxon>Bacteria</taxon>
        <taxon>Pseudomonadati</taxon>
        <taxon>Bacteroidota</taxon>
        <taxon>Cytophagia</taxon>
        <taxon>Cytophagales</taxon>
        <taxon>Cytophagaceae</taxon>
        <taxon>Spirosoma</taxon>
    </lineage>
</organism>
<dbReference type="SUPFAM" id="SSF47384">
    <property type="entry name" value="Homodimeric domain of signal transducing histidine kinase"/>
    <property type="match status" value="1"/>
</dbReference>
<dbReference type="PRINTS" id="PR00344">
    <property type="entry name" value="BCTRLSENSOR"/>
</dbReference>
<evidence type="ECO:0000256" key="8">
    <source>
        <dbReference type="SAM" id="MobiDB-lite"/>
    </source>
</evidence>
<dbReference type="SMART" id="SM00387">
    <property type="entry name" value="HATPase_c"/>
    <property type="match status" value="1"/>
</dbReference>
<evidence type="ECO:0000256" key="6">
    <source>
        <dbReference type="ARBA" id="ARBA00023163"/>
    </source>
</evidence>
<feature type="modified residue" description="4-aspartylphosphate" evidence="7">
    <location>
        <position position="1206"/>
    </location>
</feature>
<dbReference type="CDD" id="cd00082">
    <property type="entry name" value="HisKA"/>
    <property type="match status" value="1"/>
</dbReference>
<dbReference type="InterPro" id="IPR005467">
    <property type="entry name" value="His_kinase_dom"/>
</dbReference>
<dbReference type="SUPFAM" id="SSF63829">
    <property type="entry name" value="Calcium-dependent phosphotriesterase"/>
    <property type="match status" value="3"/>
</dbReference>
<evidence type="ECO:0000256" key="3">
    <source>
        <dbReference type="ARBA" id="ARBA00022553"/>
    </source>
</evidence>
<keyword evidence="13" id="KW-0808">Transferase</keyword>
<feature type="domain" description="Response regulatory" evidence="12">
    <location>
        <begin position="1158"/>
        <end position="1273"/>
    </location>
</feature>
<comment type="catalytic activity">
    <reaction evidence="1">
        <text>ATP + protein L-histidine = ADP + protein N-phospho-L-histidine.</text>
        <dbReference type="EC" id="2.7.13.3"/>
    </reaction>
</comment>
<keyword evidence="3 7" id="KW-0597">Phosphoprotein</keyword>
<dbReference type="InterPro" id="IPR011123">
    <property type="entry name" value="Y_Y_Y"/>
</dbReference>
<evidence type="ECO:0000256" key="5">
    <source>
        <dbReference type="ARBA" id="ARBA00023125"/>
    </source>
</evidence>
<dbReference type="InterPro" id="IPR004358">
    <property type="entry name" value="Sig_transdc_His_kin-like_C"/>
</dbReference>
<dbReference type="GO" id="GO:0003700">
    <property type="term" value="F:DNA-binding transcription factor activity"/>
    <property type="evidence" value="ECO:0007669"/>
    <property type="project" value="InterPro"/>
</dbReference>
<dbReference type="Pfam" id="PF07495">
    <property type="entry name" value="Y_Y_Y"/>
    <property type="match status" value="1"/>
</dbReference>
<dbReference type="InterPro" id="IPR036890">
    <property type="entry name" value="HATPase_C_sf"/>
</dbReference>
<accession>A0A2T0T2Q7</accession>
<dbReference type="InterPro" id="IPR003594">
    <property type="entry name" value="HATPase_dom"/>
</dbReference>
<dbReference type="GO" id="GO:0000155">
    <property type="term" value="F:phosphorelay sensor kinase activity"/>
    <property type="evidence" value="ECO:0007669"/>
    <property type="project" value="InterPro"/>
</dbReference>
<dbReference type="Pfam" id="PF02518">
    <property type="entry name" value="HATPase_c"/>
    <property type="match status" value="1"/>
</dbReference>
<dbReference type="InterPro" id="IPR036097">
    <property type="entry name" value="HisK_dim/P_sf"/>
</dbReference>
<dbReference type="PROSITE" id="PS00041">
    <property type="entry name" value="HTH_ARAC_FAMILY_1"/>
    <property type="match status" value="1"/>
</dbReference>
<dbReference type="Gene3D" id="1.10.10.60">
    <property type="entry name" value="Homeodomain-like"/>
    <property type="match status" value="1"/>
</dbReference>
<dbReference type="InterPro" id="IPR001789">
    <property type="entry name" value="Sig_transdc_resp-reg_receiver"/>
</dbReference>
<feature type="chain" id="PRO_5015773450" description="histidine kinase" evidence="9">
    <location>
        <begin position="24"/>
        <end position="1412"/>
    </location>
</feature>
<dbReference type="Gene3D" id="1.10.287.130">
    <property type="match status" value="1"/>
</dbReference>
<proteinExistence type="predicted"/>
<dbReference type="Gene3D" id="3.30.565.10">
    <property type="entry name" value="Histidine kinase-like ATPase, C-terminal domain"/>
    <property type="match status" value="1"/>
</dbReference>
<dbReference type="InterPro" id="IPR011110">
    <property type="entry name" value="Reg_prop"/>
</dbReference>
<keyword evidence="14" id="KW-1185">Reference proteome</keyword>
<gene>
    <name evidence="13" type="ORF">CLV58_10730</name>
</gene>
<evidence type="ECO:0000259" key="12">
    <source>
        <dbReference type="PROSITE" id="PS50110"/>
    </source>
</evidence>
<dbReference type="Gene3D" id="3.40.50.2300">
    <property type="match status" value="1"/>
</dbReference>
<keyword evidence="13" id="KW-0418">Kinase</keyword>
<keyword evidence="9" id="KW-0732">Signal</keyword>
<feature type="domain" description="Histidine kinase" evidence="11">
    <location>
        <begin position="877"/>
        <end position="1121"/>
    </location>
</feature>
<dbReference type="SUPFAM" id="SSF55874">
    <property type="entry name" value="ATPase domain of HSP90 chaperone/DNA topoisomerase II/histidine kinase"/>
    <property type="match status" value="1"/>
</dbReference>
<dbReference type="PROSITE" id="PS01124">
    <property type="entry name" value="HTH_ARAC_FAMILY_2"/>
    <property type="match status" value="1"/>
</dbReference>
<dbReference type="FunFam" id="2.60.40.10:FF:000791">
    <property type="entry name" value="Two-component system sensor histidine kinase/response regulator"/>
    <property type="match status" value="1"/>
</dbReference>
<dbReference type="PROSITE" id="PS50109">
    <property type="entry name" value="HIS_KIN"/>
    <property type="match status" value="1"/>
</dbReference>
<evidence type="ECO:0000256" key="7">
    <source>
        <dbReference type="PROSITE-ProRule" id="PRU00169"/>
    </source>
</evidence>
<dbReference type="PANTHER" id="PTHR43547:SF2">
    <property type="entry name" value="HYBRID SIGNAL TRANSDUCTION HISTIDINE KINASE C"/>
    <property type="match status" value="1"/>
</dbReference>
<dbReference type="SMART" id="SM00448">
    <property type="entry name" value="REC"/>
    <property type="match status" value="1"/>
</dbReference>